<organism evidence="4 5">
    <name type="scientific">Dactylosporangium aurantiacum</name>
    <dbReference type="NCBI Taxonomy" id="35754"/>
    <lineage>
        <taxon>Bacteria</taxon>
        <taxon>Bacillati</taxon>
        <taxon>Actinomycetota</taxon>
        <taxon>Actinomycetes</taxon>
        <taxon>Micromonosporales</taxon>
        <taxon>Micromonosporaceae</taxon>
        <taxon>Dactylosporangium</taxon>
    </lineage>
</organism>
<evidence type="ECO:0000313" key="5">
    <source>
        <dbReference type="Proteomes" id="UP001058003"/>
    </source>
</evidence>
<dbReference type="EMBL" id="CP073767">
    <property type="protein sequence ID" value="UWZ58674.1"/>
    <property type="molecule type" value="Genomic_DNA"/>
</dbReference>
<comment type="similarity">
    <text evidence="1 3">Belongs to the short-chain dehydrogenases/reductases (SDR) family.</text>
</comment>
<reference evidence="4" key="1">
    <citation type="submission" date="2021-04" db="EMBL/GenBank/DDBJ databases">
        <title>Dactylosporangium aurantiacum NRRL B-8018 full assembly.</title>
        <authorList>
            <person name="Hartkoorn R.C."/>
            <person name="Beaudoing E."/>
            <person name="Hot D."/>
        </authorList>
    </citation>
    <scope>NUCLEOTIDE SEQUENCE</scope>
    <source>
        <strain evidence="4">NRRL B-8018</strain>
    </source>
</reference>
<proteinExistence type="inferred from homology"/>
<dbReference type="InterPro" id="IPR036291">
    <property type="entry name" value="NAD(P)-bd_dom_sf"/>
</dbReference>
<evidence type="ECO:0000256" key="2">
    <source>
        <dbReference type="ARBA" id="ARBA00023002"/>
    </source>
</evidence>
<dbReference type="RefSeq" id="WP_033367569.1">
    <property type="nucleotide sequence ID" value="NZ_CP073767.1"/>
</dbReference>
<keyword evidence="2" id="KW-0560">Oxidoreductase</keyword>
<dbReference type="PANTHER" id="PTHR44169">
    <property type="entry name" value="NADPH-DEPENDENT 1-ACYLDIHYDROXYACETONE PHOSPHATE REDUCTASE"/>
    <property type="match status" value="1"/>
</dbReference>
<dbReference type="PRINTS" id="PR00080">
    <property type="entry name" value="SDRFAMILY"/>
</dbReference>
<sequence>MEITGSIAVVTGANRGLGRALVDALLARGAVRVYAAARDPRAVLAHERVTPVALDVTDRAAVDRVAALATDTNLLINNAGAAAFAPALDADPDGLDCEFAVNYTGLYDMIRAFAPALTANKGALVNVLTLLAYAPAPPMAGYSASKAAAHSLTLALRPALTRAGVSVHGVYPGGIDTDMLTGVDAPKAAPRAVADAILDGITAGGEDIYPDPTSAQMGALWSSDPRALTAAFAAMGS</sequence>
<dbReference type="InterPro" id="IPR002347">
    <property type="entry name" value="SDR_fam"/>
</dbReference>
<evidence type="ECO:0000256" key="3">
    <source>
        <dbReference type="RuleBase" id="RU000363"/>
    </source>
</evidence>
<dbReference type="PANTHER" id="PTHR44169:SF6">
    <property type="entry name" value="NADPH-DEPENDENT 1-ACYLDIHYDROXYACETONE PHOSPHATE REDUCTASE"/>
    <property type="match status" value="1"/>
</dbReference>
<dbReference type="Gene3D" id="3.40.50.720">
    <property type="entry name" value="NAD(P)-binding Rossmann-like Domain"/>
    <property type="match status" value="1"/>
</dbReference>
<evidence type="ECO:0000313" key="4">
    <source>
        <dbReference type="EMBL" id="UWZ58674.1"/>
    </source>
</evidence>
<keyword evidence="5" id="KW-1185">Reference proteome</keyword>
<protein>
    <submittedName>
        <fullName evidence="4">SDR family NAD(P)-dependent oxidoreductase</fullName>
    </submittedName>
</protein>
<name>A0A9Q9MJ67_9ACTN</name>
<dbReference type="Proteomes" id="UP001058003">
    <property type="component" value="Chromosome"/>
</dbReference>
<dbReference type="KEGG" id="daur:Daura_22405"/>
<evidence type="ECO:0000256" key="1">
    <source>
        <dbReference type="ARBA" id="ARBA00006484"/>
    </source>
</evidence>
<dbReference type="GO" id="GO:0016491">
    <property type="term" value="F:oxidoreductase activity"/>
    <property type="evidence" value="ECO:0007669"/>
    <property type="project" value="UniProtKB-KW"/>
</dbReference>
<dbReference type="Pfam" id="PF00106">
    <property type="entry name" value="adh_short"/>
    <property type="match status" value="1"/>
</dbReference>
<dbReference type="PRINTS" id="PR00081">
    <property type="entry name" value="GDHRDH"/>
</dbReference>
<dbReference type="OrthoDB" id="3212478at2"/>
<accession>A0A9Q9MJ67</accession>
<dbReference type="AlphaFoldDB" id="A0A9Q9MJ67"/>
<dbReference type="SUPFAM" id="SSF51735">
    <property type="entry name" value="NAD(P)-binding Rossmann-fold domains"/>
    <property type="match status" value="1"/>
</dbReference>
<gene>
    <name evidence="4" type="ORF">Daura_22405</name>
</gene>